<dbReference type="EMBL" id="BSOH01000007">
    <property type="protein sequence ID" value="GLR16745.1"/>
    <property type="molecule type" value="Genomic_DNA"/>
</dbReference>
<dbReference type="PROSITE" id="PS51892">
    <property type="entry name" value="SUBTILASE"/>
    <property type="match status" value="1"/>
</dbReference>
<dbReference type="GO" id="GO:0004252">
    <property type="term" value="F:serine-type endopeptidase activity"/>
    <property type="evidence" value="ECO:0007669"/>
    <property type="project" value="InterPro"/>
</dbReference>
<comment type="caution">
    <text evidence="2">The sequence shown here is derived from an EMBL/GenBank/DDBJ whole genome shotgun (WGS) entry which is preliminary data.</text>
</comment>
<dbReference type="SUPFAM" id="SSF52743">
    <property type="entry name" value="Subtilisin-like"/>
    <property type="match status" value="1"/>
</dbReference>
<accession>A0AA37SRQ4</accession>
<evidence type="ECO:0000313" key="3">
    <source>
        <dbReference type="Proteomes" id="UP001156666"/>
    </source>
</evidence>
<protein>
    <recommendedName>
        <fullName evidence="4">Peptidase S8/S53 domain-containing protein</fullName>
    </recommendedName>
</protein>
<sequence>MGTPLLAGVVSLMIDVNPCLTPAAIEEILVQTADPIPPNANSSITRAGKINAYAAVQMAQNLSQNKVYAGTQTIENDYISGDLTIICL</sequence>
<comment type="similarity">
    <text evidence="1">Belongs to the peptidase S8 family.</text>
</comment>
<dbReference type="InterPro" id="IPR036852">
    <property type="entry name" value="Peptidase_S8/S53_dom_sf"/>
</dbReference>
<evidence type="ECO:0000313" key="2">
    <source>
        <dbReference type="EMBL" id="GLR16745.1"/>
    </source>
</evidence>
<reference evidence="2" key="1">
    <citation type="journal article" date="2014" name="Int. J. Syst. Evol. Microbiol.">
        <title>Complete genome sequence of Corynebacterium casei LMG S-19264T (=DSM 44701T), isolated from a smear-ripened cheese.</title>
        <authorList>
            <consortium name="US DOE Joint Genome Institute (JGI-PGF)"/>
            <person name="Walter F."/>
            <person name="Albersmeier A."/>
            <person name="Kalinowski J."/>
            <person name="Ruckert C."/>
        </authorList>
    </citation>
    <scope>NUCLEOTIDE SEQUENCE</scope>
    <source>
        <strain evidence="2">NBRC 108769</strain>
    </source>
</reference>
<organism evidence="2 3">
    <name type="scientific">Portibacter lacus</name>
    <dbReference type="NCBI Taxonomy" id="1099794"/>
    <lineage>
        <taxon>Bacteria</taxon>
        <taxon>Pseudomonadati</taxon>
        <taxon>Bacteroidota</taxon>
        <taxon>Saprospiria</taxon>
        <taxon>Saprospirales</taxon>
        <taxon>Haliscomenobacteraceae</taxon>
        <taxon>Portibacter</taxon>
    </lineage>
</organism>
<dbReference type="Proteomes" id="UP001156666">
    <property type="component" value="Unassembled WGS sequence"/>
</dbReference>
<dbReference type="Gene3D" id="3.40.50.200">
    <property type="entry name" value="Peptidase S8/S53 domain"/>
    <property type="match status" value="1"/>
</dbReference>
<evidence type="ECO:0008006" key="4">
    <source>
        <dbReference type="Google" id="ProtNLM"/>
    </source>
</evidence>
<dbReference type="AlphaFoldDB" id="A0AA37SRQ4"/>
<gene>
    <name evidence="2" type="ORF">GCM10007940_13600</name>
</gene>
<reference evidence="2" key="2">
    <citation type="submission" date="2023-01" db="EMBL/GenBank/DDBJ databases">
        <title>Draft genome sequence of Portibacter lacus strain NBRC 108769.</title>
        <authorList>
            <person name="Sun Q."/>
            <person name="Mori K."/>
        </authorList>
    </citation>
    <scope>NUCLEOTIDE SEQUENCE</scope>
    <source>
        <strain evidence="2">NBRC 108769</strain>
    </source>
</reference>
<keyword evidence="3" id="KW-1185">Reference proteome</keyword>
<evidence type="ECO:0000256" key="1">
    <source>
        <dbReference type="PROSITE-ProRule" id="PRU01240"/>
    </source>
</evidence>
<dbReference type="GO" id="GO:0006508">
    <property type="term" value="P:proteolysis"/>
    <property type="evidence" value="ECO:0007669"/>
    <property type="project" value="InterPro"/>
</dbReference>
<comment type="caution">
    <text evidence="1">Lacks conserved residue(s) required for the propagation of feature annotation.</text>
</comment>
<name>A0AA37SRQ4_9BACT</name>
<proteinExistence type="inferred from homology"/>